<dbReference type="AlphaFoldDB" id="A0A8H7DKV7"/>
<dbReference type="InterPro" id="IPR006086">
    <property type="entry name" value="XPG-I_dom"/>
</dbReference>
<dbReference type="SMART" id="SM00279">
    <property type="entry name" value="HhH2"/>
    <property type="match status" value="1"/>
</dbReference>
<dbReference type="OrthoDB" id="1937206at2759"/>
<evidence type="ECO:0000256" key="10">
    <source>
        <dbReference type="ARBA" id="ARBA00023128"/>
    </source>
</evidence>
<evidence type="ECO:0000256" key="4">
    <source>
        <dbReference type="ARBA" id="ARBA00022723"/>
    </source>
</evidence>
<evidence type="ECO:0000256" key="6">
    <source>
        <dbReference type="ARBA" id="ARBA00022763"/>
    </source>
</evidence>
<dbReference type="GO" id="GO:0017108">
    <property type="term" value="F:5'-flap endonuclease activity"/>
    <property type="evidence" value="ECO:0007669"/>
    <property type="project" value="UniProtKB-UniRule"/>
</dbReference>
<dbReference type="EMBL" id="JACAZH010000002">
    <property type="protein sequence ID" value="KAF7374966.1"/>
    <property type="molecule type" value="Genomic_DNA"/>
</dbReference>
<keyword evidence="7 13" id="KW-0378">Hydrolase</keyword>
<evidence type="ECO:0000259" key="16">
    <source>
        <dbReference type="SMART" id="SM00485"/>
    </source>
</evidence>
<dbReference type="EC" id="3.1.-.-" evidence="13"/>
<evidence type="ECO:0000256" key="13">
    <source>
        <dbReference type="HAMAP-Rule" id="MF_03140"/>
    </source>
</evidence>
<accession>A0A8H7DKV7</accession>
<dbReference type="GO" id="GO:0006284">
    <property type="term" value="P:base-excision repair"/>
    <property type="evidence" value="ECO:0007669"/>
    <property type="project" value="UniProtKB-UniRule"/>
</dbReference>
<dbReference type="PRINTS" id="PR00853">
    <property type="entry name" value="XPGRADSUPER"/>
</dbReference>
<dbReference type="InterPro" id="IPR006085">
    <property type="entry name" value="XPG_DNA_repair_N"/>
</dbReference>
<comment type="subcellular location">
    <subcellularLocation>
        <location evidence="13">Nucleus</location>
        <location evidence="13">Nucleolus</location>
    </subcellularLocation>
    <subcellularLocation>
        <location evidence="13">Nucleus</location>
        <location evidence="13">Nucleoplasm</location>
    </subcellularLocation>
    <subcellularLocation>
        <location evidence="13">Mitochondrion</location>
    </subcellularLocation>
    <text evidence="13">Resides mostly in the nucleoli and relocalizes to the nucleoplasm upon DNA damage.</text>
</comment>
<feature type="compositionally biased region" description="Acidic residues" evidence="14">
    <location>
        <begin position="276"/>
        <end position="286"/>
    </location>
</feature>
<dbReference type="InterPro" id="IPR036279">
    <property type="entry name" value="5-3_exonuclease_C_sf"/>
</dbReference>
<evidence type="ECO:0000256" key="12">
    <source>
        <dbReference type="ARBA" id="ARBA00023242"/>
    </source>
</evidence>
<comment type="caution">
    <text evidence="17">The sequence shown here is derived from an EMBL/GenBank/DDBJ whole genome shotgun (WGS) entry which is preliminary data.</text>
</comment>
<keyword evidence="3 13" id="KW-0540">Nuclease</keyword>
<dbReference type="PROSITE" id="PS00841">
    <property type="entry name" value="XPG_1"/>
    <property type="match status" value="1"/>
</dbReference>
<dbReference type="Gene3D" id="3.40.50.1010">
    <property type="entry name" value="5'-nuclease"/>
    <property type="match status" value="1"/>
</dbReference>
<feature type="domain" description="XPG-I" evidence="15">
    <location>
        <begin position="147"/>
        <end position="219"/>
    </location>
</feature>
<evidence type="ECO:0000256" key="8">
    <source>
        <dbReference type="ARBA" id="ARBA00022839"/>
    </source>
</evidence>
<organism evidence="17 18">
    <name type="scientific">Mycena sanguinolenta</name>
    <dbReference type="NCBI Taxonomy" id="230812"/>
    <lineage>
        <taxon>Eukaryota</taxon>
        <taxon>Fungi</taxon>
        <taxon>Dikarya</taxon>
        <taxon>Basidiomycota</taxon>
        <taxon>Agaricomycotina</taxon>
        <taxon>Agaricomycetes</taxon>
        <taxon>Agaricomycetidae</taxon>
        <taxon>Agaricales</taxon>
        <taxon>Marasmiineae</taxon>
        <taxon>Mycenaceae</taxon>
        <taxon>Mycena</taxon>
    </lineage>
</organism>
<reference evidence="17" key="1">
    <citation type="submission" date="2020-05" db="EMBL/GenBank/DDBJ databases">
        <title>Mycena genomes resolve the evolution of fungal bioluminescence.</title>
        <authorList>
            <person name="Tsai I.J."/>
        </authorList>
    </citation>
    <scope>NUCLEOTIDE SEQUENCE</scope>
    <source>
        <strain evidence="17">160909Yilan</strain>
    </source>
</reference>
<keyword evidence="1 13" id="KW-0597">Phosphoprotein</keyword>
<comment type="similarity">
    <text evidence="13">Belongs to the XPG/RAD2 endonuclease family. FEN1 subfamily.</text>
</comment>
<feature type="domain" description="XPG N-terminal" evidence="16">
    <location>
        <begin position="1"/>
        <end position="108"/>
    </location>
</feature>
<evidence type="ECO:0000256" key="1">
    <source>
        <dbReference type="ARBA" id="ARBA00022553"/>
    </source>
</evidence>
<dbReference type="PROSITE" id="PS00842">
    <property type="entry name" value="XPG_2"/>
    <property type="match status" value="1"/>
</dbReference>
<evidence type="ECO:0000313" key="18">
    <source>
        <dbReference type="Proteomes" id="UP000623467"/>
    </source>
</evidence>
<gene>
    <name evidence="17" type="ORF">MSAN_00382700</name>
</gene>
<keyword evidence="5 13" id="KW-0255">Endonuclease</keyword>
<dbReference type="CDD" id="cd09867">
    <property type="entry name" value="PIN_FEN1"/>
    <property type="match status" value="1"/>
</dbReference>
<protein>
    <recommendedName>
        <fullName evidence="13">Flap endonuclease 1</fullName>
        <shortName evidence="13">FEN-1</shortName>
        <ecNumber evidence="13">3.1.-.-</ecNumber>
    </recommendedName>
    <alternativeName>
        <fullName evidence="13">Flap structure-specific endonuclease 1</fullName>
    </alternativeName>
</protein>
<evidence type="ECO:0000256" key="14">
    <source>
        <dbReference type="SAM" id="MobiDB-lite"/>
    </source>
</evidence>
<keyword evidence="12 13" id="KW-0539">Nucleus</keyword>
<dbReference type="InterPro" id="IPR008918">
    <property type="entry name" value="HhH2"/>
</dbReference>
<dbReference type="SUPFAM" id="SSF47807">
    <property type="entry name" value="5' to 3' exonuclease, C-terminal subdomain"/>
    <property type="match status" value="1"/>
</dbReference>
<dbReference type="InterPro" id="IPR023426">
    <property type="entry name" value="Flap_endonuc"/>
</dbReference>
<dbReference type="GO" id="GO:0000287">
    <property type="term" value="F:magnesium ion binding"/>
    <property type="evidence" value="ECO:0007669"/>
    <property type="project" value="UniProtKB-UniRule"/>
</dbReference>
<comment type="function">
    <text evidence="13">Structure-specific nuclease with 5'-flap endonuclease and 5'-3' exonuclease activities involved in DNA replication and repair. During DNA replication, cleaves the 5'-overhanging flap structure that is generated by displacement synthesis when DNA polymerase encounters the 5'-end of a downstream Okazaki fragment. It enters the flap from the 5'-end and then tracks to cleave the flap base, leaving a nick for ligation. Also involved in the long patch base excision repair (LP-BER) pathway, by cleaving within the apurinic/apyrimidinic (AP) site-terminated flap. Acts as a genome stabilization factor that prevents flaps from equilibrating into structures that lead to duplications and deletions. Also possesses 5'-3' exonuclease activity on nicked or gapped double-stranded DNA, and exhibits RNase H activity. Also involved in replication and repair of rDNA and in repairing mitochondrial DNA.</text>
</comment>
<feature type="region of interest" description="Disordered" evidence="14">
    <location>
        <begin position="384"/>
        <end position="447"/>
    </location>
</feature>
<dbReference type="CDD" id="cd09907">
    <property type="entry name" value="H3TH_FEN1-Euk"/>
    <property type="match status" value="1"/>
</dbReference>
<evidence type="ECO:0000256" key="7">
    <source>
        <dbReference type="ARBA" id="ARBA00022801"/>
    </source>
</evidence>
<dbReference type="SMART" id="SM00485">
    <property type="entry name" value="XPGN"/>
    <property type="match status" value="1"/>
</dbReference>
<keyword evidence="18" id="KW-1185">Reference proteome</keyword>
<evidence type="ECO:0000256" key="9">
    <source>
        <dbReference type="ARBA" id="ARBA00022842"/>
    </source>
</evidence>
<evidence type="ECO:0000256" key="2">
    <source>
        <dbReference type="ARBA" id="ARBA00022705"/>
    </source>
</evidence>
<dbReference type="PANTHER" id="PTHR11081:SF9">
    <property type="entry name" value="FLAP ENDONUCLEASE 1"/>
    <property type="match status" value="1"/>
</dbReference>
<comment type="cofactor">
    <cofactor evidence="13">
        <name>Mg(2+)</name>
        <dbReference type="ChEBI" id="CHEBI:18420"/>
    </cofactor>
    <text evidence="13">Binds 2 magnesium ions per subunit. They probably participate in the reaction catalyzed by the enzyme. May bind an additional third magnesium ion after substrate binding.</text>
</comment>
<keyword evidence="6 13" id="KW-0227">DNA damage</keyword>
<keyword evidence="8 13" id="KW-0269">Exonuclease</keyword>
<evidence type="ECO:0000313" key="17">
    <source>
        <dbReference type="EMBL" id="KAF7374966.1"/>
    </source>
</evidence>
<dbReference type="InterPro" id="IPR006084">
    <property type="entry name" value="XPG/Rad2"/>
</dbReference>
<feature type="compositionally biased region" description="Basic and acidic residues" evidence="14">
    <location>
        <begin position="400"/>
        <end position="442"/>
    </location>
</feature>
<dbReference type="PANTHER" id="PTHR11081">
    <property type="entry name" value="FLAP ENDONUCLEASE FAMILY MEMBER"/>
    <property type="match status" value="1"/>
</dbReference>
<feature type="region of interest" description="Disordered" evidence="14">
    <location>
        <begin position="268"/>
        <end position="329"/>
    </location>
</feature>
<dbReference type="SUPFAM" id="SSF88723">
    <property type="entry name" value="PIN domain-like"/>
    <property type="match status" value="1"/>
</dbReference>
<feature type="compositionally biased region" description="Basic residues" evidence="14">
    <location>
        <begin position="307"/>
        <end position="316"/>
    </location>
</feature>
<dbReference type="GO" id="GO:0005739">
    <property type="term" value="C:mitochondrion"/>
    <property type="evidence" value="ECO:0007669"/>
    <property type="project" value="UniProtKB-SubCell"/>
</dbReference>
<keyword evidence="2 13" id="KW-0235">DNA replication</keyword>
<evidence type="ECO:0000256" key="3">
    <source>
        <dbReference type="ARBA" id="ARBA00022722"/>
    </source>
</evidence>
<dbReference type="GO" id="GO:0005654">
    <property type="term" value="C:nucleoplasm"/>
    <property type="evidence" value="ECO:0007669"/>
    <property type="project" value="UniProtKB-SubCell"/>
</dbReference>
<proteinExistence type="inferred from homology"/>
<name>A0A8H7DKV7_9AGAR</name>
<dbReference type="GO" id="GO:0043137">
    <property type="term" value="P:DNA replication, removal of RNA primer"/>
    <property type="evidence" value="ECO:0007669"/>
    <property type="project" value="UniProtKB-UniRule"/>
</dbReference>
<dbReference type="HAMAP" id="MF_00614">
    <property type="entry name" value="Fen"/>
    <property type="match status" value="1"/>
</dbReference>
<dbReference type="Gene3D" id="1.10.150.20">
    <property type="entry name" value="5' to 3' exonuclease, C-terminal subdomain"/>
    <property type="match status" value="1"/>
</dbReference>
<dbReference type="Pfam" id="PF00867">
    <property type="entry name" value="XPG_I"/>
    <property type="match status" value="1"/>
</dbReference>
<sequence length="456" mass="50257">MGIKGLTALLSEHAPAAIKEHDIKTLFGRKVAIDASMSIYQFLIAVRQKDGELLTNDAGETTSHLMGFFYRTIRIVENGIKPAYVFDGKPPEMKKGVLSKRYEKRAEAKEEGEEAKEVGTVEEMDKFSRRTVKVTREHNEECRRLLKLMGIPVIVAPSEAEAQCAELARGGKVYAAGSEDMDTLTFSAPILFRHLTFSEAKKQPISEINLKAALEGLDMEMSQFIDLCILLGCDYLEPIKGVGPKSALKLIREHGGLKGVVKHLRAKAAAKAETAPSDDEEEEEDPPAPTSDVEKGSDDEEEEPKPKPKPKKKGKGKGGIVVPEEWPWEDAKKIFQTPDVTPADEIELEWTNPDVDGLVQFLVTEKGFNEERVRKGAEKLTKFMNSKQQGRLDGFFTVTPKEKKSPSKADAKSKGKGKDAPKGTKRKGDDKTESSKSKKGQDEEIASSLVACVSNV</sequence>
<dbReference type="Proteomes" id="UP000623467">
    <property type="component" value="Unassembled WGS sequence"/>
</dbReference>
<dbReference type="GO" id="GO:0005730">
    <property type="term" value="C:nucleolus"/>
    <property type="evidence" value="ECO:0007669"/>
    <property type="project" value="UniProtKB-SubCell"/>
</dbReference>
<dbReference type="FunFam" id="3.40.50.1010:FF:000003">
    <property type="entry name" value="Flap endonuclease 1"/>
    <property type="match status" value="1"/>
</dbReference>
<evidence type="ECO:0000256" key="11">
    <source>
        <dbReference type="ARBA" id="ARBA00023204"/>
    </source>
</evidence>
<dbReference type="Pfam" id="PF00752">
    <property type="entry name" value="XPG_N"/>
    <property type="match status" value="1"/>
</dbReference>
<dbReference type="GO" id="GO:0008409">
    <property type="term" value="F:5'-3' exonuclease activity"/>
    <property type="evidence" value="ECO:0007669"/>
    <property type="project" value="UniProtKB-UniRule"/>
</dbReference>
<evidence type="ECO:0000259" key="15">
    <source>
        <dbReference type="SMART" id="SM00484"/>
    </source>
</evidence>
<dbReference type="GO" id="GO:0003677">
    <property type="term" value="F:DNA binding"/>
    <property type="evidence" value="ECO:0007669"/>
    <property type="project" value="UniProtKB-UniRule"/>
</dbReference>
<dbReference type="SMART" id="SM00484">
    <property type="entry name" value="XPGI"/>
    <property type="match status" value="1"/>
</dbReference>
<dbReference type="InterPro" id="IPR029060">
    <property type="entry name" value="PIN-like_dom_sf"/>
</dbReference>
<keyword evidence="11 13" id="KW-0234">DNA repair</keyword>
<keyword evidence="9 13" id="KW-0460">Magnesium</keyword>
<keyword evidence="4 13" id="KW-0479">Metal-binding</keyword>
<keyword evidence="10 13" id="KW-0496">Mitochondrion</keyword>
<evidence type="ECO:0000256" key="5">
    <source>
        <dbReference type="ARBA" id="ARBA00022759"/>
    </source>
</evidence>
<dbReference type="InterPro" id="IPR019974">
    <property type="entry name" value="XPG_CS"/>
</dbReference>